<organism evidence="8 9">
    <name type="scientific">Acacia crassicarpa</name>
    <name type="common">northern wattle</name>
    <dbReference type="NCBI Taxonomy" id="499986"/>
    <lineage>
        <taxon>Eukaryota</taxon>
        <taxon>Viridiplantae</taxon>
        <taxon>Streptophyta</taxon>
        <taxon>Embryophyta</taxon>
        <taxon>Tracheophyta</taxon>
        <taxon>Spermatophyta</taxon>
        <taxon>Magnoliopsida</taxon>
        <taxon>eudicotyledons</taxon>
        <taxon>Gunneridae</taxon>
        <taxon>Pentapetalae</taxon>
        <taxon>rosids</taxon>
        <taxon>fabids</taxon>
        <taxon>Fabales</taxon>
        <taxon>Fabaceae</taxon>
        <taxon>Caesalpinioideae</taxon>
        <taxon>mimosoid clade</taxon>
        <taxon>Acacieae</taxon>
        <taxon>Acacia</taxon>
    </lineage>
</organism>
<dbReference type="GO" id="GO:0005524">
    <property type="term" value="F:ATP binding"/>
    <property type="evidence" value="ECO:0007669"/>
    <property type="project" value="UniProtKB-UniRule"/>
</dbReference>
<comment type="similarity">
    <text evidence="6">Belongs to the protein kinase superfamily.</text>
</comment>
<evidence type="ECO:0000313" key="9">
    <source>
        <dbReference type="Proteomes" id="UP001293593"/>
    </source>
</evidence>
<dbReference type="FunFam" id="3.30.200.20:FF:000421">
    <property type="entry name" value="Serine/threonine-protein kinase receptor"/>
    <property type="match status" value="1"/>
</dbReference>
<proteinExistence type="inferred from homology"/>
<keyword evidence="1" id="KW-0808">Transferase</keyword>
<keyword evidence="3" id="KW-0418">Kinase</keyword>
<evidence type="ECO:0000256" key="3">
    <source>
        <dbReference type="ARBA" id="ARBA00022777"/>
    </source>
</evidence>
<protein>
    <recommendedName>
        <fullName evidence="7">Protein kinase domain-containing protein</fullName>
    </recommendedName>
</protein>
<evidence type="ECO:0000256" key="2">
    <source>
        <dbReference type="ARBA" id="ARBA00022741"/>
    </source>
</evidence>
<keyword evidence="6" id="KW-0723">Serine/threonine-protein kinase</keyword>
<evidence type="ECO:0000256" key="5">
    <source>
        <dbReference type="PROSITE-ProRule" id="PRU10141"/>
    </source>
</evidence>
<evidence type="ECO:0000256" key="1">
    <source>
        <dbReference type="ARBA" id="ARBA00022679"/>
    </source>
</evidence>
<sequence>MKILCSLSTCFSPSFQDQTTHQGRESEATFRIFTHSELKSATRSFDSSNKIGEGGFGTVYKGRLRDGTFVAVKVLSIELDSLRGEKEFVAELGTLGDIKHQNLVTLRGCCVEGAHRYLVYEYMENNSLHRYFLGSQEGRMRFSWESRREVAIGVARGLAYLHEEIKPHVVHRDIKARNILLDQNLRPKVSDFGLAKLLRDDKSYVSTQVAGTLGYLAPEYASSGKVTRKSDVYSYGILLLQIVSGLPVVDPYQDKQRFLVEKAWAAYEAGDLTKMVDAELNEESVAEEEESIRFLKVGLLCTQETAKLRPRMSEVVEMLSNKIEMLNVSISKPGLVPDLRAIRTRNAPHSEVSTSSAAAHASSIWSSSNLAR</sequence>
<dbReference type="InterPro" id="IPR052059">
    <property type="entry name" value="CR_Ser/Thr_kinase"/>
</dbReference>
<accession>A0AAE1JLM2</accession>
<dbReference type="PROSITE" id="PS00107">
    <property type="entry name" value="PROTEIN_KINASE_ATP"/>
    <property type="match status" value="1"/>
</dbReference>
<evidence type="ECO:0000256" key="4">
    <source>
        <dbReference type="ARBA" id="ARBA00022840"/>
    </source>
</evidence>
<dbReference type="InterPro" id="IPR011009">
    <property type="entry name" value="Kinase-like_dom_sf"/>
</dbReference>
<feature type="domain" description="Protein kinase" evidence="7">
    <location>
        <begin position="45"/>
        <end position="326"/>
    </location>
</feature>
<keyword evidence="2 5" id="KW-0547">Nucleotide-binding</keyword>
<dbReference type="SMART" id="SM00220">
    <property type="entry name" value="S_TKc"/>
    <property type="match status" value="1"/>
</dbReference>
<feature type="binding site" evidence="5">
    <location>
        <position position="73"/>
    </location>
    <ligand>
        <name>ATP</name>
        <dbReference type="ChEBI" id="CHEBI:30616"/>
    </ligand>
</feature>
<reference evidence="8" key="1">
    <citation type="submission" date="2023-10" db="EMBL/GenBank/DDBJ databases">
        <title>Chromosome-level genome of the transformable northern wattle, Acacia crassicarpa.</title>
        <authorList>
            <person name="Massaro I."/>
            <person name="Sinha N.R."/>
            <person name="Poethig S."/>
            <person name="Leichty A.R."/>
        </authorList>
    </citation>
    <scope>NUCLEOTIDE SEQUENCE</scope>
    <source>
        <strain evidence="8">Acra3RX</strain>
        <tissue evidence="8">Leaf</tissue>
    </source>
</reference>
<dbReference type="InterPro" id="IPR017441">
    <property type="entry name" value="Protein_kinase_ATP_BS"/>
</dbReference>
<dbReference type="FunFam" id="1.10.510.10:FF:000336">
    <property type="entry name" value="Cysteine-rich receptor-like protein kinase 2"/>
    <property type="match status" value="1"/>
</dbReference>
<evidence type="ECO:0000256" key="6">
    <source>
        <dbReference type="RuleBase" id="RU000304"/>
    </source>
</evidence>
<dbReference type="GO" id="GO:0004674">
    <property type="term" value="F:protein serine/threonine kinase activity"/>
    <property type="evidence" value="ECO:0007669"/>
    <property type="project" value="UniProtKB-KW"/>
</dbReference>
<dbReference type="PROSITE" id="PS50011">
    <property type="entry name" value="PROTEIN_KINASE_DOM"/>
    <property type="match status" value="1"/>
</dbReference>
<comment type="caution">
    <text evidence="8">The sequence shown here is derived from an EMBL/GenBank/DDBJ whole genome shotgun (WGS) entry which is preliminary data.</text>
</comment>
<dbReference type="PANTHER" id="PTHR47973">
    <property type="entry name" value="CYSTEINE-RICH RECEPTOR-LIKE PROTEIN KINASE 3"/>
    <property type="match status" value="1"/>
</dbReference>
<dbReference type="Gene3D" id="1.10.510.10">
    <property type="entry name" value="Transferase(Phosphotransferase) domain 1"/>
    <property type="match status" value="1"/>
</dbReference>
<dbReference type="Gene3D" id="3.30.200.20">
    <property type="entry name" value="Phosphorylase Kinase, domain 1"/>
    <property type="match status" value="1"/>
</dbReference>
<keyword evidence="9" id="KW-1185">Reference proteome</keyword>
<evidence type="ECO:0000313" key="8">
    <source>
        <dbReference type="EMBL" id="KAK4272880.1"/>
    </source>
</evidence>
<evidence type="ECO:0000259" key="7">
    <source>
        <dbReference type="PROSITE" id="PS50011"/>
    </source>
</evidence>
<dbReference type="AlphaFoldDB" id="A0AAE1JLM2"/>
<dbReference type="Proteomes" id="UP001293593">
    <property type="component" value="Unassembled WGS sequence"/>
</dbReference>
<dbReference type="SUPFAM" id="SSF56112">
    <property type="entry name" value="Protein kinase-like (PK-like)"/>
    <property type="match status" value="1"/>
</dbReference>
<dbReference type="InterPro" id="IPR000719">
    <property type="entry name" value="Prot_kinase_dom"/>
</dbReference>
<keyword evidence="4 5" id="KW-0067">ATP-binding</keyword>
<dbReference type="InterPro" id="IPR008271">
    <property type="entry name" value="Ser/Thr_kinase_AS"/>
</dbReference>
<dbReference type="EMBL" id="JAWXYG010000005">
    <property type="protein sequence ID" value="KAK4272880.1"/>
    <property type="molecule type" value="Genomic_DNA"/>
</dbReference>
<dbReference type="Pfam" id="PF00069">
    <property type="entry name" value="Pkinase"/>
    <property type="match status" value="1"/>
</dbReference>
<name>A0AAE1JLM2_9FABA</name>
<dbReference type="CDD" id="cd14066">
    <property type="entry name" value="STKc_IRAK"/>
    <property type="match status" value="1"/>
</dbReference>
<gene>
    <name evidence="8" type="ORF">QN277_021375</name>
</gene>
<dbReference type="PROSITE" id="PS00108">
    <property type="entry name" value="PROTEIN_KINASE_ST"/>
    <property type="match status" value="1"/>
</dbReference>